<name>A0ACC0ART9_CATRO</name>
<gene>
    <name evidence="1" type="ORF">M9H77_22582</name>
</gene>
<sequence>MRRLAIGILNPVFPEDPGVTLTSPLEKSSGSGSGSDSRYRSWSGSGSSSGSSGRGRPPRAPRGRGRGSDCGRSSLSSVIHASPCYTFPYTNTFPTFIYPFISN</sequence>
<dbReference type="Proteomes" id="UP001060085">
    <property type="component" value="Linkage Group LG05"/>
</dbReference>
<proteinExistence type="predicted"/>
<reference evidence="2" key="1">
    <citation type="journal article" date="2023" name="Nat. Plants">
        <title>Single-cell RNA sequencing provides a high-resolution roadmap for understanding the multicellular compartmentation of specialized metabolism.</title>
        <authorList>
            <person name="Sun S."/>
            <person name="Shen X."/>
            <person name="Li Y."/>
            <person name="Li Y."/>
            <person name="Wang S."/>
            <person name="Li R."/>
            <person name="Zhang H."/>
            <person name="Shen G."/>
            <person name="Guo B."/>
            <person name="Wei J."/>
            <person name="Xu J."/>
            <person name="St-Pierre B."/>
            <person name="Chen S."/>
            <person name="Sun C."/>
        </authorList>
    </citation>
    <scope>NUCLEOTIDE SEQUENCE [LARGE SCALE GENOMIC DNA]</scope>
</reference>
<comment type="caution">
    <text evidence="1">The sequence shown here is derived from an EMBL/GenBank/DDBJ whole genome shotgun (WGS) entry which is preliminary data.</text>
</comment>
<keyword evidence="2" id="KW-1185">Reference proteome</keyword>
<evidence type="ECO:0000313" key="2">
    <source>
        <dbReference type="Proteomes" id="UP001060085"/>
    </source>
</evidence>
<organism evidence="1 2">
    <name type="scientific">Catharanthus roseus</name>
    <name type="common">Madagascar periwinkle</name>
    <name type="synonym">Vinca rosea</name>
    <dbReference type="NCBI Taxonomy" id="4058"/>
    <lineage>
        <taxon>Eukaryota</taxon>
        <taxon>Viridiplantae</taxon>
        <taxon>Streptophyta</taxon>
        <taxon>Embryophyta</taxon>
        <taxon>Tracheophyta</taxon>
        <taxon>Spermatophyta</taxon>
        <taxon>Magnoliopsida</taxon>
        <taxon>eudicotyledons</taxon>
        <taxon>Gunneridae</taxon>
        <taxon>Pentapetalae</taxon>
        <taxon>asterids</taxon>
        <taxon>lamiids</taxon>
        <taxon>Gentianales</taxon>
        <taxon>Apocynaceae</taxon>
        <taxon>Rauvolfioideae</taxon>
        <taxon>Vinceae</taxon>
        <taxon>Catharanthinae</taxon>
        <taxon>Catharanthus</taxon>
    </lineage>
</organism>
<evidence type="ECO:0000313" key="1">
    <source>
        <dbReference type="EMBL" id="KAI5663259.1"/>
    </source>
</evidence>
<protein>
    <submittedName>
        <fullName evidence="1">Uncharacterized protein</fullName>
    </submittedName>
</protein>
<accession>A0ACC0ART9</accession>
<dbReference type="EMBL" id="CM044705">
    <property type="protein sequence ID" value="KAI5663259.1"/>
    <property type="molecule type" value="Genomic_DNA"/>
</dbReference>